<dbReference type="CDD" id="cd04902">
    <property type="entry name" value="ACT_3PGDH-xct"/>
    <property type="match status" value="1"/>
</dbReference>
<gene>
    <name evidence="13" type="ordered locus">Hipma_1636</name>
</gene>
<name>F2LUJ6_HIPMA</name>
<feature type="domain" description="ACT" evidence="12">
    <location>
        <begin position="457"/>
        <end position="529"/>
    </location>
</feature>
<evidence type="ECO:0000313" key="13">
    <source>
        <dbReference type="EMBL" id="AEA34586.1"/>
    </source>
</evidence>
<dbReference type="Gene3D" id="3.40.50.720">
    <property type="entry name" value="NAD(P)-binding Rossmann-like Domain"/>
    <property type="match status" value="2"/>
</dbReference>
<evidence type="ECO:0000256" key="5">
    <source>
        <dbReference type="ARBA" id="ARBA00022605"/>
    </source>
</evidence>
<evidence type="ECO:0000256" key="11">
    <source>
        <dbReference type="RuleBase" id="RU363003"/>
    </source>
</evidence>
<dbReference type="InterPro" id="IPR050857">
    <property type="entry name" value="D-2-hydroxyacid_DH"/>
</dbReference>
<dbReference type="FunFam" id="3.30.70.260:FF:000008">
    <property type="entry name" value="D-3-phosphoglycerate dehydrogenase, chloroplastic"/>
    <property type="match status" value="1"/>
</dbReference>
<dbReference type="EC" id="1.1.1.95" evidence="11"/>
<dbReference type="PROSITE" id="PS00670">
    <property type="entry name" value="D_2_HYDROXYACID_DH_2"/>
    <property type="match status" value="1"/>
</dbReference>
<dbReference type="Gene3D" id="3.30.1330.90">
    <property type="entry name" value="D-3-phosphoglycerate dehydrogenase, domain 3"/>
    <property type="match status" value="1"/>
</dbReference>
<dbReference type="KEGG" id="hmr:Hipma_1636"/>
<evidence type="ECO:0000256" key="2">
    <source>
        <dbReference type="ARBA" id="ARBA00005216"/>
    </source>
</evidence>
<dbReference type="GO" id="GO:0004617">
    <property type="term" value="F:phosphoglycerate dehydrogenase activity"/>
    <property type="evidence" value="ECO:0007669"/>
    <property type="project" value="UniProtKB-UniRule"/>
</dbReference>
<dbReference type="NCBIfam" id="TIGR01327">
    <property type="entry name" value="PGDH"/>
    <property type="match status" value="1"/>
</dbReference>
<dbReference type="SUPFAM" id="SSF55021">
    <property type="entry name" value="ACT-like"/>
    <property type="match status" value="1"/>
</dbReference>
<keyword evidence="8 11" id="KW-0718">Serine biosynthesis</keyword>
<dbReference type="UniPathway" id="UPA00135">
    <property type="reaction ID" value="UER00196"/>
</dbReference>
<evidence type="ECO:0000256" key="10">
    <source>
        <dbReference type="ARBA" id="ARBA00048731"/>
    </source>
</evidence>
<dbReference type="SUPFAM" id="SSF143548">
    <property type="entry name" value="Serine metabolism enzymes domain"/>
    <property type="match status" value="1"/>
</dbReference>
<dbReference type="GO" id="GO:0006564">
    <property type="term" value="P:L-serine biosynthetic process"/>
    <property type="evidence" value="ECO:0007669"/>
    <property type="project" value="UniProtKB-UniRule"/>
</dbReference>
<dbReference type="InterPro" id="IPR045626">
    <property type="entry name" value="PGDH_ASB_dom"/>
</dbReference>
<evidence type="ECO:0000259" key="12">
    <source>
        <dbReference type="PROSITE" id="PS51671"/>
    </source>
</evidence>
<reference evidence="13 14" key="1">
    <citation type="journal article" date="2011" name="Stand. Genomic Sci.">
        <title>Complete genome sequence of the thermophilic sulfur-reducer Hippea maritima type strain (MH(2)).</title>
        <authorList>
            <person name="Huntemann M."/>
            <person name="Lu M."/>
            <person name="Nolan M."/>
            <person name="Lapidus A."/>
            <person name="Lucas S."/>
            <person name="Hammon N."/>
            <person name="Deshpande S."/>
            <person name="Cheng J.F."/>
            <person name="Tapia R."/>
            <person name="Han C."/>
            <person name="Goodwin L."/>
            <person name="Pitluck S."/>
            <person name="Liolios K."/>
            <person name="Pagani I."/>
            <person name="Ivanova N."/>
            <person name="Ovchinikova G."/>
            <person name="Pati A."/>
            <person name="Chen A."/>
            <person name="Palaniappan K."/>
            <person name="Land M."/>
            <person name="Hauser L."/>
            <person name="Jeffries C.D."/>
            <person name="Detter J.C."/>
            <person name="Brambilla E.M."/>
            <person name="Rohde M."/>
            <person name="Spring S."/>
            <person name="Goker M."/>
            <person name="Woyke T."/>
            <person name="Bristow J."/>
            <person name="Eisen J.A."/>
            <person name="Markowitz V."/>
            <person name="Hugenholtz P."/>
            <person name="Kyrpides N.C."/>
            <person name="Klenk H.P."/>
            <person name="Mavromatis K."/>
        </authorList>
    </citation>
    <scope>NUCLEOTIDE SEQUENCE [LARGE SCALE GENOMIC DNA]</scope>
    <source>
        <strain evidence="14">ATCC 700847 / DSM 10411 / MH2</strain>
    </source>
</reference>
<dbReference type="Proteomes" id="UP000008139">
    <property type="component" value="Chromosome"/>
</dbReference>
<dbReference type="RefSeq" id="WP_013682612.1">
    <property type="nucleotide sequence ID" value="NC_015318.1"/>
</dbReference>
<dbReference type="InterPro" id="IPR045865">
    <property type="entry name" value="ACT-like_dom_sf"/>
</dbReference>
<dbReference type="EMBL" id="CP002606">
    <property type="protein sequence ID" value="AEA34586.1"/>
    <property type="molecule type" value="Genomic_DNA"/>
</dbReference>
<dbReference type="SUPFAM" id="SSF51735">
    <property type="entry name" value="NAD(P)-binding Rossmann-fold domains"/>
    <property type="match status" value="1"/>
</dbReference>
<dbReference type="FunFam" id="3.40.50.720:FF:000021">
    <property type="entry name" value="D-3-phosphoglycerate dehydrogenase"/>
    <property type="match status" value="1"/>
</dbReference>
<dbReference type="Pfam" id="PF02826">
    <property type="entry name" value="2-Hacid_dh_C"/>
    <property type="match status" value="1"/>
</dbReference>
<dbReference type="FunCoup" id="F2LUJ6">
    <property type="interactions" value="363"/>
</dbReference>
<dbReference type="STRING" id="760142.Hipma_1636"/>
<comment type="catalytic activity">
    <reaction evidence="10 11">
        <text>(2R)-3-phosphoglycerate + NAD(+) = 3-phosphooxypyruvate + NADH + H(+)</text>
        <dbReference type="Rhea" id="RHEA:12641"/>
        <dbReference type="ChEBI" id="CHEBI:15378"/>
        <dbReference type="ChEBI" id="CHEBI:18110"/>
        <dbReference type="ChEBI" id="CHEBI:57540"/>
        <dbReference type="ChEBI" id="CHEBI:57945"/>
        <dbReference type="ChEBI" id="CHEBI:58272"/>
        <dbReference type="EC" id="1.1.1.95"/>
    </reaction>
</comment>
<dbReference type="Pfam" id="PF00389">
    <property type="entry name" value="2-Hacid_dh"/>
    <property type="match status" value="1"/>
</dbReference>
<dbReference type="CDD" id="cd12173">
    <property type="entry name" value="PGDH_4"/>
    <property type="match status" value="1"/>
</dbReference>
<accession>F2LUJ6</accession>
<dbReference type="InterPro" id="IPR029753">
    <property type="entry name" value="D-isomer_DH_CS"/>
</dbReference>
<dbReference type="InterPro" id="IPR029009">
    <property type="entry name" value="ASB_dom_sf"/>
</dbReference>
<evidence type="ECO:0000256" key="6">
    <source>
        <dbReference type="ARBA" id="ARBA00023002"/>
    </source>
</evidence>
<dbReference type="InterPro" id="IPR036291">
    <property type="entry name" value="NAD(P)-bd_dom_sf"/>
</dbReference>
<dbReference type="HOGENOM" id="CLU_019796_8_1_7"/>
<dbReference type="InterPro" id="IPR006139">
    <property type="entry name" value="D-isomer_2_OHA_DH_cat_dom"/>
</dbReference>
<dbReference type="PROSITE" id="PS00065">
    <property type="entry name" value="D_2_HYDROXYACID_DH_1"/>
    <property type="match status" value="1"/>
</dbReference>
<dbReference type="InParanoid" id="F2LUJ6"/>
<dbReference type="PANTHER" id="PTHR42789:SF1">
    <property type="entry name" value="D-ISOMER SPECIFIC 2-HYDROXYACID DEHYDROGENASE FAMILY PROTEIN (AFU_ORTHOLOGUE AFUA_6G10090)"/>
    <property type="match status" value="1"/>
</dbReference>
<comment type="similarity">
    <text evidence="3 11">Belongs to the D-isomer specific 2-hydroxyacid dehydrogenase family.</text>
</comment>
<comment type="pathway">
    <text evidence="2 11">Amino-acid biosynthesis; L-serine biosynthesis; L-serine from 3-phospho-D-glycerate: step 1/3.</text>
</comment>
<evidence type="ECO:0000256" key="1">
    <source>
        <dbReference type="ARBA" id="ARBA00003800"/>
    </source>
</evidence>
<keyword evidence="6 11" id="KW-0560">Oxidoreductase</keyword>
<dbReference type="OrthoDB" id="9793626at2"/>
<dbReference type="SUPFAM" id="SSF52283">
    <property type="entry name" value="Formate/glycerate dehydrogenase catalytic domain-like"/>
    <property type="match status" value="1"/>
</dbReference>
<dbReference type="Gene3D" id="3.30.70.260">
    <property type="match status" value="1"/>
</dbReference>
<dbReference type="PANTHER" id="PTHR42789">
    <property type="entry name" value="D-ISOMER SPECIFIC 2-HYDROXYACID DEHYDROGENASE FAMILY PROTEIN (AFU_ORTHOLOGUE AFUA_6G10090)"/>
    <property type="match status" value="1"/>
</dbReference>
<dbReference type="InterPro" id="IPR006236">
    <property type="entry name" value="PGDH"/>
</dbReference>
<dbReference type="AlphaFoldDB" id="F2LUJ6"/>
<dbReference type="Pfam" id="PF01842">
    <property type="entry name" value="ACT"/>
    <property type="match status" value="1"/>
</dbReference>
<proteinExistence type="inferred from homology"/>
<keyword evidence="5 11" id="KW-0028">Amino-acid biosynthesis</keyword>
<evidence type="ECO:0000256" key="7">
    <source>
        <dbReference type="ARBA" id="ARBA00023027"/>
    </source>
</evidence>
<sequence>MYKVVVCDTISDAGIEILKKEKDIELQIKSDVNKKELPKQLTDADAIITRSSTTIDKEFLSFCENLKVIGRAGVGVDNIDLDEASKRGIVVLNMPTGNTLAATEHTMTHMLNCLRFMPNANYELKYKHKWDRKKWMGIELYGKTVGIIGMGRIGSRVAIRVMSFGANVVVYDPYIPKEKATKIGAKIVDNLDELLKVSDIITIHTPKTEETYNMIDKEEIEKMKDGVILINCARGGLYNEKALYEGLKSGKIRALGIDVFENEPQLNHPLFEFDNVFATPHLGANTYESQIRVGEGIARSVVDALKGRGYENAVNIKMEEEEITELGKQFLGLAERMGSFLSQYIKSFIKRVTIYAHGEIESCTNSLGLFSSVGILKNMIDEHVNYVNAPYLAKERGLEIETKIYDKATEFKNYLLLEAEYDDNKKIEIGGTVFEPNKARIVYMDGFDMEIELTGNIIVFRNYDKPGIIGKVGEILGKHNINIADFRLGRKQALGEALSFIKVDQEVNDAILKEILSIDGAISIAKVKI</sequence>
<evidence type="ECO:0000313" key="14">
    <source>
        <dbReference type="Proteomes" id="UP000008139"/>
    </source>
</evidence>
<dbReference type="InterPro" id="IPR002912">
    <property type="entry name" value="ACT_dom"/>
</dbReference>
<comment type="catalytic activity">
    <reaction evidence="9">
        <text>(R)-2-hydroxyglutarate + NAD(+) = 2-oxoglutarate + NADH + H(+)</text>
        <dbReference type="Rhea" id="RHEA:49612"/>
        <dbReference type="ChEBI" id="CHEBI:15378"/>
        <dbReference type="ChEBI" id="CHEBI:15801"/>
        <dbReference type="ChEBI" id="CHEBI:16810"/>
        <dbReference type="ChEBI" id="CHEBI:57540"/>
        <dbReference type="ChEBI" id="CHEBI:57945"/>
        <dbReference type="EC" id="1.1.1.399"/>
    </reaction>
</comment>
<evidence type="ECO:0000256" key="4">
    <source>
        <dbReference type="ARBA" id="ARBA00021582"/>
    </source>
</evidence>
<dbReference type="InterPro" id="IPR006140">
    <property type="entry name" value="D-isomer_DH_NAD-bd"/>
</dbReference>
<dbReference type="Pfam" id="PF19304">
    <property type="entry name" value="PGDH_inter"/>
    <property type="match status" value="1"/>
</dbReference>
<keyword evidence="14" id="KW-1185">Reference proteome</keyword>
<organism evidence="13 14">
    <name type="scientific">Hippea maritima (strain ATCC 700847 / DSM 10411 / MH2)</name>
    <dbReference type="NCBI Taxonomy" id="760142"/>
    <lineage>
        <taxon>Bacteria</taxon>
        <taxon>Pseudomonadati</taxon>
        <taxon>Campylobacterota</taxon>
        <taxon>Desulfurellia</taxon>
        <taxon>Desulfurellales</taxon>
        <taxon>Hippeaceae</taxon>
        <taxon>Hippea</taxon>
    </lineage>
</organism>
<reference evidence="14" key="2">
    <citation type="submission" date="2011-03" db="EMBL/GenBank/DDBJ databases">
        <title>The complete genome of Hippea maritima DSM 10411.</title>
        <authorList>
            <consortium name="US DOE Joint Genome Institute (JGI-PGF)"/>
            <person name="Lucas S."/>
            <person name="Copeland A."/>
            <person name="Lapidus A."/>
            <person name="Bruce D."/>
            <person name="Goodwin L."/>
            <person name="Pitluck S."/>
            <person name="Peters L."/>
            <person name="Kyrpides N."/>
            <person name="Mavromatis K."/>
            <person name="Pagani I."/>
            <person name="Ivanova N."/>
            <person name="Mikhailova N."/>
            <person name="Lu M."/>
            <person name="Detter J.C."/>
            <person name="Tapia R."/>
            <person name="Han C."/>
            <person name="Land M."/>
            <person name="Hauser L."/>
            <person name="Markowitz V."/>
            <person name="Cheng J.-F."/>
            <person name="Hugenholtz P."/>
            <person name="Woyke T."/>
            <person name="Wu D."/>
            <person name="Spring S."/>
            <person name="Schroeder M."/>
            <person name="Brambilla E."/>
            <person name="Klenk H.-P."/>
            <person name="Eisen J.A."/>
        </authorList>
    </citation>
    <scope>NUCLEOTIDE SEQUENCE [LARGE SCALE GENOMIC DNA]</scope>
    <source>
        <strain evidence="14">ATCC 700847 / DSM 10411 / MH2</strain>
    </source>
</reference>
<evidence type="ECO:0000256" key="9">
    <source>
        <dbReference type="ARBA" id="ARBA00048126"/>
    </source>
</evidence>
<evidence type="ECO:0000256" key="3">
    <source>
        <dbReference type="ARBA" id="ARBA00005854"/>
    </source>
</evidence>
<dbReference type="GO" id="GO:0051287">
    <property type="term" value="F:NAD binding"/>
    <property type="evidence" value="ECO:0007669"/>
    <property type="project" value="UniProtKB-UniRule"/>
</dbReference>
<keyword evidence="7 11" id="KW-0520">NAD</keyword>
<protein>
    <recommendedName>
        <fullName evidence="4 11">D-3-phosphoglycerate dehydrogenase</fullName>
        <ecNumber evidence="11">1.1.1.95</ecNumber>
    </recommendedName>
</protein>
<comment type="function">
    <text evidence="1">Catalyzes the reversible oxidation of 3-phospho-D-glycerate to 3-phosphonooxypyruvate, the first step of the phosphorylated L-serine biosynthesis pathway. Also catalyzes the reversible oxidation of 2-hydroxyglutarate to 2-oxoglutarate.</text>
</comment>
<dbReference type="InterPro" id="IPR029752">
    <property type="entry name" value="D-isomer_DH_CS1"/>
</dbReference>
<evidence type="ECO:0000256" key="8">
    <source>
        <dbReference type="ARBA" id="ARBA00023299"/>
    </source>
</evidence>
<dbReference type="PROSITE" id="PS51671">
    <property type="entry name" value="ACT"/>
    <property type="match status" value="1"/>
</dbReference>
<dbReference type="eggNOG" id="COG0111">
    <property type="taxonomic scope" value="Bacteria"/>
</dbReference>